<feature type="compositionally biased region" description="Polar residues" evidence="1">
    <location>
        <begin position="157"/>
        <end position="166"/>
    </location>
</feature>
<evidence type="ECO:0000313" key="5">
    <source>
        <dbReference type="WBParaSite" id="HNAJ_0001087401-mRNA-1"/>
    </source>
</evidence>
<gene>
    <name evidence="3" type="ORF">HNAJ_LOCUS10869</name>
</gene>
<dbReference type="WBParaSite" id="HNAJ_0001087401-mRNA-1">
    <property type="protein sequence ID" value="HNAJ_0001087401-mRNA-1"/>
    <property type="gene ID" value="HNAJ_0001087401"/>
</dbReference>
<feature type="compositionally biased region" description="Basic and acidic residues" evidence="1">
    <location>
        <begin position="167"/>
        <end position="191"/>
    </location>
</feature>
<keyword evidence="4" id="KW-1185">Reference proteome</keyword>
<reference evidence="5" key="1">
    <citation type="submission" date="2017-02" db="UniProtKB">
        <authorList>
            <consortium name="WormBaseParasite"/>
        </authorList>
    </citation>
    <scope>IDENTIFICATION</scope>
</reference>
<dbReference type="InterPro" id="IPR043791">
    <property type="entry name" value="DUF5733"/>
</dbReference>
<evidence type="ECO:0000313" key="3">
    <source>
        <dbReference type="EMBL" id="VDO08991.1"/>
    </source>
</evidence>
<proteinExistence type="predicted"/>
<accession>A0A0R3TT54</accession>
<feature type="region of interest" description="Disordered" evidence="1">
    <location>
        <begin position="1"/>
        <end position="33"/>
    </location>
</feature>
<evidence type="ECO:0000259" key="2">
    <source>
        <dbReference type="Pfam" id="PF19004"/>
    </source>
</evidence>
<sequence length="314" mass="35800">MAKDEEKDIKRGKSKERKSKNKNPKKDKLVPKGQAKVVECSLRKLVKEEKAGQYTEDDAKRIYDSVKVKKSGFPAYTASMYSNMVEFAPKKRGKKIPPVGYGQIKQIVKIPNDANSFLLHVPKTRKTKQFSGLFTWTDPEGGKILENALKKYQETLANDGNGSQDITPKKDYPLEQRGATHEADEGLFDRRLRSEARISSTPAHRANGLSETDIVDAGPIKETYTLYNPKRWINRRPNYNARARSESAYSTSSSYDENYLYQGFDDDDSTEDDEADSEYICRDPKSIFYGERMSPKSQYVDKLLRAAAQTNKYE</sequence>
<protein>
    <submittedName>
        <fullName evidence="5">DUF5733 domain-containing protein</fullName>
    </submittedName>
</protein>
<organism evidence="5">
    <name type="scientific">Rodentolepis nana</name>
    <name type="common">Dwarf tapeworm</name>
    <name type="synonym">Hymenolepis nana</name>
    <dbReference type="NCBI Taxonomy" id="102285"/>
    <lineage>
        <taxon>Eukaryota</taxon>
        <taxon>Metazoa</taxon>
        <taxon>Spiralia</taxon>
        <taxon>Lophotrochozoa</taxon>
        <taxon>Platyhelminthes</taxon>
        <taxon>Cestoda</taxon>
        <taxon>Eucestoda</taxon>
        <taxon>Cyclophyllidea</taxon>
        <taxon>Hymenolepididae</taxon>
        <taxon>Rodentolepis</taxon>
    </lineage>
</organism>
<dbReference type="OrthoDB" id="6247497at2759"/>
<dbReference type="Pfam" id="PF19004">
    <property type="entry name" value="DUF5733"/>
    <property type="match status" value="1"/>
</dbReference>
<dbReference type="AlphaFoldDB" id="A0A0R3TT54"/>
<evidence type="ECO:0000256" key="1">
    <source>
        <dbReference type="SAM" id="MobiDB-lite"/>
    </source>
</evidence>
<feature type="compositionally biased region" description="Basic and acidic residues" evidence="1">
    <location>
        <begin position="1"/>
        <end position="11"/>
    </location>
</feature>
<feature type="region of interest" description="Disordered" evidence="1">
    <location>
        <begin position="157"/>
        <end position="191"/>
    </location>
</feature>
<name>A0A0R3TT54_RODNA</name>
<reference evidence="3 4" key="2">
    <citation type="submission" date="2018-11" db="EMBL/GenBank/DDBJ databases">
        <authorList>
            <consortium name="Pathogen Informatics"/>
        </authorList>
    </citation>
    <scope>NUCLEOTIDE SEQUENCE [LARGE SCALE GENOMIC DNA]</scope>
</reference>
<feature type="compositionally biased region" description="Basic residues" evidence="1">
    <location>
        <begin position="12"/>
        <end position="23"/>
    </location>
</feature>
<dbReference type="EMBL" id="UZAE01013260">
    <property type="protein sequence ID" value="VDO08991.1"/>
    <property type="molecule type" value="Genomic_DNA"/>
</dbReference>
<evidence type="ECO:0000313" key="4">
    <source>
        <dbReference type="Proteomes" id="UP000278807"/>
    </source>
</evidence>
<dbReference type="Proteomes" id="UP000278807">
    <property type="component" value="Unassembled WGS sequence"/>
</dbReference>
<feature type="domain" description="DUF5733" evidence="2">
    <location>
        <begin position="39"/>
        <end position="152"/>
    </location>
</feature>